<dbReference type="RefSeq" id="WP_069829742.1">
    <property type="nucleotide sequence ID" value="NZ_MDJD01000034.1"/>
</dbReference>
<evidence type="ECO:0000313" key="5">
    <source>
        <dbReference type="EMBL" id="OEK08232.1"/>
    </source>
</evidence>
<feature type="domain" description="Carboxyltransferase" evidence="4">
    <location>
        <begin position="23"/>
        <end position="281"/>
    </location>
</feature>
<accession>A0A1E5TA22</accession>
<evidence type="ECO:0000256" key="1">
    <source>
        <dbReference type="ARBA" id="ARBA00022741"/>
    </source>
</evidence>
<keyword evidence="1" id="KW-0547">Nucleotide-binding</keyword>
<gene>
    <name evidence="5" type="ORF">A8C32_01865</name>
</gene>
<dbReference type="AlphaFoldDB" id="A0A1E5TA22"/>
<evidence type="ECO:0000256" key="3">
    <source>
        <dbReference type="ARBA" id="ARBA00022840"/>
    </source>
</evidence>
<organism evidence="5 6">
    <name type="scientific">Flavivirga aquatica</name>
    <dbReference type="NCBI Taxonomy" id="1849968"/>
    <lineage>
        <taxon>Bacteria</taxon>
        <taxon>Pseudomonadati</taxon>
        <taxon>Bacteroidota</taxon>
        <taxon>Flavobacteriia</taxon>
        <taxon>Flavobacteriales</taxon>
        <taxon>Flavobacteriaceae</taxon>
        <taxon>Flavivirga</taxon>
    </lineage>
</organism>
<evidence type="ECO:0000256" key="2">
    <source>
        <dbReference type="ARBA" id="ARBA00022801"/>
    </source>
</evidence>
<dbReference type="EMBL" id="MDJD01000034">
    <property type="protein sequence ID" value="OEK08232.1"/>
    <property type="molecule type" value="Genomic_DNA"/>
</dbReference>
<dbReference type="STRING" id="1849968.A8C32_01865"/>
<evidence type="ECO:0000313" key="6">
    <source>
        <dbReference type="Proteomes" id="UP000095713"/>
    </source>
</evidence>
<name>A0A1E5TA22_9FLAO</name>
<dbReference type="InterPro" id="IPR052708">
    <property type="entry name" value="PxpC"/>
</dbReference>
<dbReference type="InterPro" id="IPR029000">
    <property type="entry name" value="Cyclophilin-like_dom_sf"/>
</dbReference>
<dbReference type="GO" id="GO:0016787">
    <property type="term" value="F:hydrolase activity"/>
    <property type="evidence" value="ECO:0007669"/>
    <property type="project" value="UniProtKB-KW"/>
</dbReference>
<keyword evidence="2 5" id="KW-0378">Hydrolase</keyword>
<dbReference type="InterPro" id="IPR003778">
    <property type="entry name" value="CT_A_B"/>
</dbReference>
<dbReference type="Proteomes" id="UP000095713">
    <property type="component" value="Unassembled WGS sequence"/>
</dbReference>
<comment type="caution">
    <text evidence="5">The sequence shown here is derived from an EMBL/GenBank/DDBJ whole genome shotgun (WGS) entry which is preliminary data.</text>
</comment>
<sequence>MIKILNPGFYSSIQDLGRVGYQQYGIPFSGVMDKHAAAFSNVLLGNIKSAAVIEMTMTGPTLQFNTNTLICISGANMNPTLNNIPVKYNRVIKITEGDILSFGKLITGFRSYLAVLGGFQSEIVMNSQSMYAGITKEFVLRKGDHLAIKINNSLEENHNAILRVNSSYLKTSRIEVFKGAEFNLLSTEQQRKLFTNNFTISKNNNRMAYQLEEPFINFLKPIITSPVLPGTVQLTPSGKLIILMRDCQTTGGYPRILQVKETGINILSQKFTGNGLSFKLA</sequence>
<proteinExistence type="predicted"/>
<reference evidence="5 6" key="1">
    <citation type="submission" date="2016-05" db="EMBL/GenBank/DDBJ databases">
        <title>Draft Genome Sequence of Algibacter sp. Strain SK-16 Isolated from the Surface Water of Aburatsubo Inlet.</title>
        <authorList>
            <person name="Wong S.-K."/>
            <person name="Yoshizawa S."/>
            <person name="Nakajima Y."/>
            <person name="Ogura Y."/>
            <person name="Tetsuya H."/>
            <person name="Hamasaki K."/>
        </authorList>
    </citation>
    <scope>NUCLEOTIDE SEQUENCE [LARGE SCALE GENOMIC DNA]</scope>
    <source>
        <strain evidence="5 6">SK-16</strain>
    </source>
</reference>
<dbReference type="Pfam" id="PF02626">
    <property type="entry name" value="CT_A_B"/>
    <property type="match status" value="1"/>
</dbReference>
<keyword evidence="6" id="KW-1185">Reference proteome</keyword>
<dbReference type="SMART" id="SM00797">
    <property type="entry name" value="AHS2"/>
    <property type="match status" value="1"/>
</dbReference>
<dbReference type="OrthoDB" id="9782422at2"/>
<dbReference type="GO" id="GO:0005524">
    <property type="term" value="F:ATP binding"/>
    <property type="evidence" value="ECO:0007669"/>
    <property type="project" value="UniProtKB-KW"/>
</dbReference>
<dbReference type="PANTHER" id="PTHR43309">
    <property type="entry name" value="5-OXOPROLINASE SUBUNIT C"/>
    <property type="match status" value="1"/>
</dbReference>
<protein>
    <submittedName>
        <fullName evidence="5">Allophanate hydrolase</fullName>
    </submittedName>
</protein>
<dbReference type="Gene3D" id="2.40.100.10">
    <property type="entry name" value="Cyclophilin-like"/>
    <property type="match status" value="1"/>
</dbReference>
<dbReference type="PANTHER" id="PTHR43309:SF5">
    <property type="entry name" value="5-OXOPROLINASE SUBUNIT C"/>
    <property type="match status" value="1"/>
</dbReference>
<evidence type="ECO:0000259" key="4">
    <source>
        <dbReference type="SMART" id="SM00797"/>
    </source>
</evidence>
<keyword evidence="3" id="KW-0067">ATP-binding</keyword>